<feature type="compositionally biased region" description="Basic residues" evidence="1">
    <location>
        <begin position="45"/>
        <end position="55"/>
    </location>
</feature>
<evidence type="ECO:0000313" key="3">
    <source>
        <dbReference type="Proteomes" id="UP000241118"/>
    </source>
</evidence>
<accession>A0A2P8IH03</accession>
<evidence type="ECO:0000256" key="1">
    <source>
        <dbReference type="SAM" id="MobiDB-lite"/>
    </source>
</evidence>
<comment type="caution">
    <text evidence="2">The sequence shown here is derived from an EMBL/GenBank/DDBJ whole genome shotgun (WGS) entry which is preliminary data.</text>
</comment>
<keyword evidence="3" id="KW-1185">Reference proteome</keyword>
<gene>
    <name evidence="2" type="ORF">B0I31_102726</name>
</gene>
<name>A0A2P8IH03_SACCR</name>
<proteinExistence type="predicted"/>
<organism evidence="2 3">
    <name type="scientific">Saccharothrix carnea</name>
    <dbReference type="NCBI Taxonomy" id="1280637"/>
    <lineage>
        <taxon>Bacteria</taxon>
        <taxon>Bacillati</taxon>
        <taxon>Actinomycetota</taxon>
        <taxon>Actinomycetes</taxon>
        <taxon>Pseudonocardiales</taxon>
        <taxon>Pseudonocardiaceae</taxon>
        <taxon>Saccharothrix</taxon>
    </lineage>
</organism>
<dbReference type="Proteomes" id="UP000241118">
    <property type="component" value="Unassembled WGS sequence"/>
</dbReference>
<dbReference type="RefSeq" id="WP_181320046.1">
    <property type="nucleotide sequence ID" value="NZ_PYAX01000002.1"/>
</dbReference>
<feature type="region of interest" description="Disordered" evidence="1">
    <location>
        <begin position="21"/>
        <end position="55"/>
    </location>
</feature>
<reference evidence="2 3" key="1">
    <citation type="submission" date="2018-03" db="EMBL/GenBank/DDBJ databases">
        <title>Genomic Encyclopedia of Type Strains, Phase III (KMG-III): the genomes of soil and plant-associated and newly described type strains.</title>
        <authorList>
            <person name="Whitman W."/>
        </authorList>
    </citation>
    <scope>NUCLEOTIDE SEQUENCE [LARGE SCALE GENOMIC DNA]</scope>
    <source>
        <strain evidence="2 3">CGMCC 4.7097</strain>
    </source>
</reference>
<protein>
    <submittedName>
        <fullName evidence="2">Uncharacterized protein</fullName>
    </submittedName>
</protein>
<dbReference type="AlphaFoldDB" id="A0A2P8IH03"/>
<evidence type="ECO:0000313" key="2">
    <source>
        <dbReference type="EMBL" id="PSL57747.1"/>
    </source>
</evidence>
<sequence>MSSTPIYDELAAILLADHPGSADTAVAGKQQAEPADEPSKQVRTGGRRRKPEPDA</sequence>
<dbReference type="EMBL" id="PYAX01000002">
    <property type="protein sequence ID" value="PSL57747.1"/>
    <property type="molecule type" value="Genomic_DNA"/>
</dbReference>